<feature type="compositionally biased region" description="Polar residues" evidence="1">
    <location>
        <begin position="318"/>
        <end position="333"/>
    </location>
</feature>
<name>A0A449BZ62_PLAVN</name>
<gene>
    <name evidence="3" type="ORF">PVVCY_1306990</name>
</gene>
<protein>
    <submittedName>
        <fullName evidence="3">PIR protein CIR protein</fullName>
    </submittedName>
</protein>
<dbReference type="OrthoDB" id="10454238at2759"/>
<sequence length="645" mass="72669">MEVDELCAKFIAADRLIDGEYYDDMTINEIINDPNYNKYCSNIKCETNVERIGVMSAYLYMKTQGVETSGHYDEFFLMWLSDKLFEIANEDDITLYEAYEKYLKNNIMGFIYLDNLVKKKGLVEVNLKYMNEFYKLLNSICKAIAYYRQNYDDISKLINYSTECSNQYLSLYKSIPKCSSYHHLLDNLKDIYYNFRNPVHKEITNKYPHLAGDLKTLTKPKGDDVFFANDSKAFDFSDPKCKLETKKKTTKSKETTPPSSQSLPVSSSQDKTKLQEPQKSGEINKNGPDDPKGKQNGLDSKKLNAGGGVNDPRVPTGGTDNPASGGSGTPSTLRESIDLWSPFRGFLLNGKDYFDKASYFIEQRINDVKDQISDTYNNAAANLKSIYSASNDYFNSIIDNITTQLNQVWTPKSGSSENNLPQSSDQSKKTGDSPPPQPSDPPIGSPAVISPNPSQQNQSSPQPQSTTSIPSKTDISTQKTTAQINDQLLKSPISDPISKNPWNIIPTTWNGSGDCTPKINFMSATLVCCTSEQCSLTGVSVTLILIPIILLIAYKYLSFGSSKKSEKKNMKRVIKLADGKRKTQIIINSYDRNKDLKPVINSVGRKKDPLLNIYKLMQADPIPFINLFFLLIFFVYKRKENFLEL</sequence>
<keyword evidence="2" id="KW-0812">Transmembrane</keyword>
<dbReference type="KEGG" id="pvv:PVVCY_1306990"/>
<keyword evidence="2" id="KW-0472">Membrane</keyword>
<organism evidence="3 4">
    <name type="scientific">Plasmodium vinckei vinckei</name>
    <dbReference type="NCBI Taxonomy" id="54757"/>
    <lineage>
        <taxon>Eukaryota</taxon>
        <taxon>Sar</taxon>
        <taxon>Alveolata</taxon>
        <taxon>Apicomplexa</taxon>
        <taxon>Aconoidasida</taxon>
        <taxon>Haemosporida</taxon>
        <taxon>Plasmodiidae</taxon>
        <taxon>Plasmodium</taxon>
        <taxon>Plasmodium (Vinckeia)</taxon>
    </lineage>
</organism>
<dbReference type="Pfam" id="PF06022">
    <property type="entry name" value="Cir_Bir_Yir"/>
    <property type="match status" value="1"/>
</dbReference>
<proteinExistence type="predicted"/>
<dbReference type="GeneID" id="59893159"/>
<accession>A0A449BZ62</accession>
<feature type="transmembrane region" description="Helical" evidence="2">
    <location>
        <begin position="616"/>
        <end position="636"/>
    </location>
</feature>
<dbReference type="RefSeq" id="XP_037490863.1">
    <property type="nucleotide sequence ID" value="XM_037634817.1"/>
</dbReference>
<dbReference type="Proteomes" id="UP000290582">
    <property type="component" value="Chromosome PVVCY_13"/>
</dbReference>
<feature type="compositionally biased region" description="Pro residues" evidence="1">
    <location>
        <begin position="433"/>
        <end position="444"/>
    </location>
</feature>
<evidence type="ECO:0000256" key="1">
    <source>
        <dbReference type="SAM" id="MobiDB-lite"/>
    </source>
</evidence>
<dbReference type="VEuPathDB" id="PlasmoDB:PVVCY_1306990"/>
<dbReference type="AlphaFoldDB" id="A0A449BZ62"/>
<feature type="region of interest" description="Disordered" evidence="1">
    <location>
        <begin position="245"/>
        <end position="333"/>
    </location>
</feature>
<dbReference type="InterPro" id="IPR006477">
    <property type="entry name" value="Yir_bir_cir"/>
</dbReference>
<dbReference type="EMBL" id="LR215069">
    <property type="protein sequence ID" value="VEV58758.1"/>
    <property type="molecule type" value="Genomic_DNA"/>
</dbReference>
<evidence type="ECO:0000256" key="2">
    <source>
        <dbReference type="SAM" id="Phobius"/>
    </source>
</evidence>
<reference evidence="3 4" key="1">
    <citation type="submission" date="2019-01" db="EMBL/GenBank/DDBJ databases">
        <authorList>
            <person name="Ramaprasad A."/>
        </authorList>
    </citation>
    <scope>NUCLEOTIDE SEQUENCE [LARGE SCALE GENOMIC DNA]</scope>
</reference>
<feature type="compositionally biased region" description="Low complexity" evidence="1">
    <location>
        <begin position="445"/>
        <end position="471"/>
    </location>
</feature>
<evidence type="ECO:0000313" key="4">
    <source>
        <dbReference type="Proteomes" id="UP000290582"/>
    </source>
</evidence>
<feature type="compositionally biased region" description="Low complexity" evidence="1">
    <location>
        <begin position="255"/>
        <end position="269"/>
    </location>
</feature>
<feature type="compositionally biased region" description="Polar residues" evidence="1">
    <location>
        <begin position="409"/>
        <end position="425"/>
    </location>
</feature>
<keyword evidence="2" id="KW-1133">Transmembrane helix</keyword>
<evidence type="ECO:0000313" key="3">
    <source>
        <dbReference type="EMBL" id="VEV58758.1"/>
    </source>
</evidence>
<feature type="compositionally biased region" description="Basic and acidic residues" evidence="1">
    <location>
        <begin position="245"/>
        <end position="254"/>
    </location>
</feature>
<feature type="region of interest" description="Disordered" evidence="1">
    <location>
        <begin position="409"/>
        <end position="479"/>
    </location>
</feature>
<feature type="transmembrane region" description="Helical" evidence="2">
    <location>
        <begin position="536"/>
        <end position="557"/>
    </location>
</feature>